<gene>
    <name evidence="1" type="ORF">TIFTF001_030252</name>
</gene>
<comment type="caution">
    <text evidence="1">The sequence shown here is derived from an EMBL/GenBank/DDBJ whole genome shotgun (WGS) entry which is preliminary data.</text>
</comment>
<evidence type="ECO:0000313" key="1">
    <source>
        <dbReference type="EMBL" id="GMN61167.1"/>
    </source>
</evidence>
<dbReference type="Proteomes" id="UP001187192">
    <property type="component" value="Unassembled WGS sequence"/>
</dbReference>
<keyword evidence="2" id="KW-1185">Reference proteome</keyword>
<sequence length="105" mass="11840">MLFIRSTKHCEGHDHLCFRASATLAWTVAKDCYPGEARSIRKEEWEVLIIVTLHARGRSSSGFQGVKRKAYNLHCLTFAAVCVLHYLPRSIPLKEALPPENAGFD</sequence>
<name>A0AA88DSV5_FICCA</name>
<reference evidence="1" key="1">
    <citation type="submission" date="2023-07" db="EMBL/GenBank/DDBJ databases">
        <title>draft genome sequence of fig (Ficus carica).</title>
        <authorList>
            <person name="Takahashi T."/>
            <person name="Nishimura K."/>
        </authorList>
    </citation>
    <scope>NUCLEOTIDE SEQUENCE</scope>
</reference>
<protein>
    <submittedName>
        <fullName evidence="1">Uncharacterized protein</fullName>
    </submittedName>
</protein>
<proteinExistence type="predicted"/>
<dbReference type="EMBL" id="BTGU01000107">
    <property type="protein sequence ID" value="GMN61167.1"/>
    <property type="molecule type" value="Genomic_DNA"/>
</dbReference>
<organism evidence="1 2">
    <name type="scientific">Ficus carica</name>
    <name type="common">Common fig</name>
    <dbReference type="NCBI Taxonomy" id="3494"/>
    <lineage>
        <taxon>Eukaryota</taxon>
        <taxon>Viridiplantae</taxon>
        <taxon>Streptophyta</taxon>
        <taxon>Embryophyta</taxon>
        <taxon>Tracheophyta</taxon>
        <taxon>Spermatophyta</taxon>
        <taxon>Magnoliopsida</taxon>
        <taxon>eudicotyledons</taxon>
        <taxon>Gunneridae</taxon>
        <taxon>Pentapetalae</taxon>
        <taxon>rosids</taxon>
        <taxon>fabids</taxon>
        <taxon>Rosales</taxon>
        <taxon>Moraceae</taxon>
        <taxon>Ficeae</taxon>
        <taxon>Ficus</taxon>
    </lineage>
</organism>
<evidence type="ECO:0000313" key="2">
    <source>
        <dbReference type="Proteomes" id="UP001187192"/>
    </source>
</evidence>
<accession>A0AA88DSV5</accession>
<dbReference type="AlphaFoldDB" id="A0AA88DSV5"/>